<keyword evidence="2" id="KW-1185">Reference proteome</keyword>
<name>A0ABZ2U4S6_9ACTN</name>
<reference evidence="1 2" key="1">
    <citation type="journal article" date="2023" name="Virus Evol.">
        <title>Computational host range prediction-The good, the bad, and the ugly.</title>
        <authorList>
            <person name="Howell A.A."/>
            <person name="Versoza C.J."/>
            <person name="Pfeifer S.P."/>
        </authorList>
    </citation>
    <scope>NUCLEOTIDE SEQUENCE [LARGE SCALE GENOMIC DNA]</scope>
    <source>
        <strain evidence="1 2">1610/1b</strain>
    </source>
</reference>
<dbReference type="PANTHER" id="PTHR34724:SF2">
    <property type="entry name" value="OS12G0596101 PROTEIN"/>
    <property type="match status" value="1"/>
</dbReference>
<dbReference type="PANTHER" id="PTHR34724">
    <property type="entry name" value="OS12G0596101 PROTEIN"/>
    <property type="match status" value="1"/>
</dbReference>
<sequence>MCFPVTCPSCSKITWDGCGEHVADVLGPVPDDQRCHCPDPRLTTA</sequence>
<dbReference type="RefSeq" id="WP_169802455.1">
    <property type="nucleotide sequence ID" value="NZ_CP136137.1"/>
</dbReference>
<dbReference type="EMBL" id="CP136137">
    <property type="protein sequence ID" value="WYY08356.1"/>
    <property type="molecule type" value="Genomic_DNA"/>
</dbReference>
<gene>
    <name evidence="1" type="ORF">RVF87_04575</name>
</gene>
<evidence type="ECO:0000313" key="2">
    <source>
        <dbReference type="Proteomes" id="UP001479933"/>
    </source>
</evidence>
<organism evidence="1 2">
    <name type="scientific">Gordonia hydrophobica</name>
    <dbReference type="NCBI Taxonomy" id="40516"/>
    <lineage>
        <taxon>Bacteria</taxon>
        <taxon>Bacillati</taxon>
        <taxon>Actinomycetota</taxon>
        <taxon>Actinomycetes</taxon>
        <taxon>Mycobacteriales</taxon>
        <taxon>Gordoniaceae</taxon>
        <taxon>Gordonia</taxon>
    </lineage>
</organism>
<protein>
    <submittedName>
        <fullName evidence="1">Uncharacterized protein</fullName>
    </submittedName>
</protein>
<dbReference type="Proteomes" id="UP001479933">
    <property type="component" value="Chromosome"/>
</dbReference>
<evidence type="ECO:0000313" key="1">
    <source>
        <dbReference type="EMBL" id="WYY08356.1"/>
    </source>
</evidence>
<proteinExistence type="predicted"/>
<accession>A0ABZ2U4S6</accession>